<dbReference type="RefSeq" id="WP_102244956.1">
    <property type="nucleotide sequence ID" value="NZ_CP025704.1"/>
</dbReference>
<evidence type="ECO:0000313" key="1">
    <source>
        <dbReference type="EMBL" id="AUN99665.1"/>
    </source>
</evidence>
<proteinExistence type="predicted"/>
<keyword evidence="2" id="KW-1185">Reference proteome</keyword>
<dbReference type="Proteomes" id="UP000235584">
    <property type="component" value="Chromosome"/>
</dbReference>
<name>A0A2K9NX66_BACTC</name>
<accession>A0A2K9NX66</accession>
<dbReference type="AlphaFoldDB" id="A0A2K9NX66"/>
<protein>
    <submittedName>
        <fullName evidence="1">Uncharacterized protein</fullName>
    </submittedName>
</protein>
<organism evidence="1 2">
    <name type="scientific">Bacteriovorax stolpii</name>
    <name type="common">Bdellovibrio stolpii</name>
    <dbReference type="NCBI Taxonomy" id="960"/>
    <lineage>
        <taxon>Bacteria</taxon>
        <taxon>Pseudomonadati</taxon>
        <taxon>Bdellovibrionota</taxon>
        <taxon>Bacteriovoracia</taxon>
        <taxon>Bacteriovoracales</taxon>
        <taxon>Bacteriovoracaceae</taxon>
        <taxon>Bacteriovorax</taxon>
    </lineage>
</organism>
<dbReference type="EMBL" id="CP025704">
    <property type="protein sequence ID" value="AUN99665.1"/>
    <property type="molecule type" value="Genomic_DNA"/>
</dbReference>
<sequence length="161" mass="18570">MKTIITFCILLLSLNSFAAVLKHETSKARYDEYPFREVCEKLGAKNFELIEAKSMSEIDCMGKVYQAIDFCLNKFPLDKTLSRAIVDEKTKMVKCEHSESVMISVSCDERDLKYCFDPKKGCDELKKIYANRLDVAHFSMLEKNINCYFAKKIGESFNEDP</sequence>
<gene>
    <name evidence="1" type="ORF">C0V70_16435</name>
</gene>
<reference evidence="1 2" key="1">
    <citation type="submission" date="2018-01" db="EMBL/GenBank/DDBJ databases">
        <title>Complete genome sequence of Bacteriovorax stolpii DSM12778.</title>
        <authorList>
            <person name="Tang B."/>
            <person name="Chang J."/>
        </authorList>
    </citation>
    <scope>NUCLEOTIDE SEQUENCE [LARGE SCALE GENOMIC DNA]</scope>
    <source>
        <strain evidence="1 2">DSM 12778</strain>
    </source>
</reference>
<dbReference type="KEGG" id="bsto:C0V70_16435"/>
<evidence type="ECO:0000313" key="2">
    <source>
        <dbReference type="Proteomes" id="UP000235584"/>
    </source>
</evidence>